<keyword evidence="2" id="KW-1185">Reference proteome</keyword>
<accession>A0ABR9LRP1</accession>
<name>A0ABR9LRP1_9ACTN</name>
<evidence type="ECO:0000313" key="1">
    <source>
        <dbReference type="EMBL" id="MBE1583328.1"/>
    </source>
</evidence>
<comment type="caution">
    <text evidence="1">The sequence shown here is derived from an EMBL/GenBank/DDBJ whole genome shotgun (WGS) entry which is preliminary data.</text>
</comment>
<sequence length="58" mass="6052">MKVLLNVTAACPARTACRSRTAPGFHQPAAVGAAQIVPQNRSIAAVVTIYDEAAWATD</sequence>
<gene>
    <name evidence="1" type="ORF">H4W80_001586</name>
</gene>
<protein>
    <submittedName>
        <fullName evidence="1">Uncharacterized protein</fullName>
    </submittedName>
</protein>
<dbReference type="RefSeq" id="WP_192784440.1">
    <property type="nucleotide sequence ID" value="NZ_JADBEK010000001.1"/>
</dbReference>
<reference evidence="1 2" key="1">
    <citation type="submission" date="2020-10" db="EMBL/GenBank/DDBJ databases">
        <title>Sequencing the genomes of 1000 actinobacteria strains.</title>
        <authorList>
            <person name="Klenk H.-P."/>
        </authorList>
    </citation>
    <scope>NUCLEOTIDE SEQUENCE [LARGE SCALE GENOMIC DNA]</scope>
    <source>
        <strain evidence="1 2">DSM 43173</strain>
    </source>
</reference>
<proteinExistence type="predicted"/>
<dbReference type="EMBL" id="JADBEK010000001">
    <property type="protein sequence ID" value="MBE1583328.1"/>
    <property type="molecule type" value="Genomic_DNA"/>
</dbReference>
<dbReference type="Proteomes" id="UP000633509">
    <property type="component" value="Unassembled WGS sequence"/>
</dbReference>
<evidence type="ECO:0000313" key="2">
    <source>
        <dbReference type="Proteomes" id="UP000633509"/>
    </source>
</evidence>
<organism evidence="1 2">
    <name type="scientific">Nonomuraea angiospora</name>
    <dbReference type="NCBI Taxonomy" id="46172"/>
    <lineage>
        <taxon>Bacteria</taxon>
        <taxon>Bacillati</taxon>
        <taxon>Actinomycetota</taxon>
        <taxon>Actinomycetes</taxon>
        <taxon>Streptosporangiales</taxon>
        <taxon>Streptosporangiaceae</taxon>
        <taxon>Nonomuraea</taxon>
    </lineage>
</organism>